<evidence type="ECO:0000313" key="5">
    <source>
        <dbReference type="Proteomes" id="UP000254133"/>
    </source>
</evidence>
<geneLocation type="plasmid" evidence="1">
    <name>pMBO-1</name>
</geneLocation>
<geneLocation type="plasmid" evidence="3 7">
    <name>unnamed2</name>
</geneLocation>
<organism evidence="1">
    <name type="scientific">Moraxella bovis</name>
    <dbReference type="NCBI Taxonomy" id="476"/>
    <lineage>
        <taxon>Bacteria</taxon>
        <taxon>Pseudomonadati</taxon>
        <taxon>Pseudomonadota</taxon>
        <taxon>Gammaproteobacteria</taxon>
        <taxon>Moraxellales</taxon>
        <taxon>Moraxellaceae</taxon>
        <taxon>Moraxella</taxon>
    </lineage>
</organism>
<evidence type="ECO:0000313" key="3">
    <source>
        <dbReference type="EMBL" id="UZA04839.1"/>
    </source>
</evidence>
<evidence type="ECO:0000313" key="4">
    <source>
        <dbReference type="EMBL" id="UZA53051.1"/>
    </source>
</evidence>
<protein>
    <submittedName>
        <fullName evidence="1">Uncharacterized protein</fullName>
    </submittedName>
</protein>
<dbReference type="KEGG" id="mboi:DQF64_14575"/>
<dbReference type="GeneID" id="77190035"/>
<dbReference type="AlphaFoldDB" id="Q5KTB6"/>
<dbReference type="Proteomes" id="UP001163632">
    <property type="component" value="Plasmid unnamed2"/>
</dbReference>
<keyword evidence="7" id="KW-1185">Reference proteome</keyword>
<accession>Q5KTB6</accession>
<gene>
    <name evidence="1" type="primary">orf30</name>
    <name evidence="3" type="ORF">LP092_15650</name>
    <name evidence="4" type="ORF">LP129_14350</name>
    <name evidence="2" type="ORF">NCTC9426_00018</name>
</gene>
<dbReference type="EMBL" id="AB169976">
    <property type="protein sequence ID" value="BAD83736.1"/>
    <property type="molecule type" value="Genomic_DNA"/>
</dbReference>
<keyword evidence="1" id="KW-0614">Plasmid</keyword>
<name>Q5KTB6_MORBO</name>
<evidence type="ECO:0000313" key="2">
    <source>
        <dbReference type="EMBL" id="STY88580.1"/>
    </source>
</evidence>
<dbReference type="Proteomes" id="UP001163283">
    <property type="component" value="Plasmid unnamed"/>
</dbReference>
<dbReference type="EMBL" id="CP087832">
    <property type="protein sequence ID" value="UZA04839.1"/>
    <property type="molecule type" value="Genomic_DNA"/>
</dbReference>
<dbReference type="Proteomes" id="UP000254133">
    <property type="component" value="Unassembled WGS sequence"/>
</dbReference>
<reference evidence="1" key="1">
    <citation type="journal article" date="2006" name="Vet. Microbiol.">
        <title>Filamentous-haemagglutinin-like protein genes encoded on a plasmid of Moraxella bovis.</title>
        <authorList>
            <person name="Kakuda T."/>
            <person name="Sarataphan N."/>
            <person name="Tanaka T."/>
            <person name="Takai S."/>
        </authorList>
    </citation>
    <scope>NUCLEOTIDE SEQUENCE</scope>
    <source>
        <strain evidence="1">EPP63</strain>
        <plasmid evidence="1">pMBO-1</plasmid>
    </source>
</reference>
<evidence type="ECO:0000313" key="6">
    <source>
        <dbReference type="Proteomes" id="UP001163283"/>
    </source>
</evidence>
<sequence length="161" mass="18920">MSQEIYIIPQNIDKFTFKYIFENTKNIKELYICGTIEQYDSLLGLSSINVRFLDGGDCYIMRSDYEDYHWYSAFDYLNDSNTFGLKNIENISRNWESLNFIGFTMGSNDAIPLYLNKNFMGLVTCISKCLNAYIEVVDTIYQIPHGIYNIEKWIELNQNNQ</sequence>
<reference evidence="3" key="3">
    <citation type="journal article" date="2022" name="BMC Microbiol.">
        <title>Whole genome sequencing of Moraxella bovis strains from North America reveals two genotypes with different genetic determinants.</title>
        <authorList>
            <person name="Wynn E.L."/>
            <person name="Hille M.M."/>
            <person name="Loy J.D."/>
            <person name="Schuller G."/>
            <person name="Kuhn K.L."/>
            <person name="Dickey A.M."/>
            <person name="Bono J.L."/>
            <person name="Clawson M.L."/>
        </authorList>
    </citation>
    <scope>NUCLEOTIDE SEQUENCE</scope>
    <source>
        <strain evidence="3">SAM102599</strain>
        <strain evidence="4">SAM57978</strain>
        <plasmid evidence="4 6">unnamed</plasmid>
        <plasmid evidence="3 7">unnamed2</plasmid>
    </source>
</reference>
<reference evidence="2 5" key="2">
    <citation type="submission" date="2018-06" db="EMBL/GenBank/DDBJ databases">
        <authorList>
            <consortium name="Pathogen Informatics"/>
            <person name="Doyle S."/>
        </authorList>
    </citation>
    <scope>NUCLEOTIDE SEQUENCE [LARGE SCALE GENOMIC DNA]</scope>
    <source>
        <strain evidence="2 5">NCTC9426</strain>
    </source>
</reference>
<dbReference type="EMBL" id="CP087782">
    <property type="protein sequence ID" value="UZA53051.1"/>
    <property type="molecule type" value="Genomic_DNA"/>
</dbReference>
<geneLocation type="plasmid" evidence="4 6">
    <name>unnamed</name>
</geneLocation>
<proteinExistence type="predicted"/>
<dbReference type="EMBL" id="UGPZ01000001">
    <property type="protein sequence ID" value="STY88580.1"/>
    <property type="molecule type" value="Genomic_DNA"/>
</dbReference>
<evidence type="ECO:0000313" key="1">
    <source>
        <dbReference type="EMBL" id="BAD83736.1"/>
    </source>
</evidence>
<evidence type="ECO:0000313" key="7">
    <source>
        <dbReference type="Proteomes" id="UP001163632"/>
    </source>
</evidence>
<dbReference type="RefSeq" id="WP_012477668.1">
    <property type="nucleotide sequence ID" value="NZ_CP030242.1"/>
</dbReference>